<evidence type="ECO:0000313" key="2">
    <source>
        <dbReference type="Proteomes" id="UP000321323"/>
    </source>
</evidence>
<reference evidence="1 2" key="1">
    <citation type="journal article" date="2019" name="Int. J. Syst. Evol. Microbiol.">
        <title>The Draft Whole-Genome Sequence of the Antibiotic Producer Empedobacter haloabium ATCC 31962 Provides Indications for Its Taxonomic Reclassification.</title>
        <authorList>
            <person name="Miess H."/>
            <person name="Arlt P."/>
            <person name="Apel A.K."/>
            <person name="Weber T."/>
            <person name="Nieselt K."/>
            <person name="Hanssen F."/>
            <person name="Czemmel S."/>
            <person name="Nahnsen S."/>
            <person name="Gross H."/>
        </authorList>
    </citation>
    <scope>NUCLEOTIDE SEQUENCE [LARGE SCALE GENOMIC DNA]</scope>
    <source>
        <strain evidence="1 2">ATCC 31962</strain>
    </source>
</reference>
<sequence length="336" mass="35747">MNNENIEPCGGCGETDPDKRCMGCRHPFTRSAAPTAGDAGTIDTPEFQEFIGALVNSEYENYLEFMGKFVAHITKHVADEKTHAYGQGYAQGWQDFEALRDLGAATAPVSGAPADGDELSKLCEIFGIKVSEGSTPMSAIACRLKDLQDALARATLPPSAGAPATAAEYKAWLELMREFSGDDRRHVAKLLAHKWHVTGLILQSETGTERVGSAAGSPVSAAEQAEDEAIHDLFDRSEYPSAAVQELPALPAPDVISYTYIGENDAYSPARMHEYGRTVLAMRQPQGDVSECIAACEGVLAQSANYRFTGTTAIGINACITALRALAAKQAGKAGA</sequence>
<gene>
    <name evidence="1" type="ORF">E7V67_011340</name>
</gene>
<organism evidence="1 2">
    <name type="scientific">[Empedobacter] haloabium</name>
    <dbReference type="NCBI Taxonomy" id="592317"/>
    <lineage>
        <taxon>Bacteria</taxon>
        <taxon>Pseudomonadati</taxon>
        <taxon>Pseudomonadota</taxon>
        <taxon>Betaproteobacteria</taxon>
        <taxon>Burkholderiales</taxon>
        <taxon>Oxalobacteraceae</taxon>
        <taxon>Telluria group</taxon>
        <taxon>Telluria group incertae sedis</taxon>
    </lineage>
</organism>
<dbReference type="EMBL" id="CP136508">
    <property type="protein sequence ID" value="WUR15663.1"/>
    <property type="molecule type" value="Genomic_DNA"/>
</dbReference>
<evidence type="ECO:0000313" key="1">
    <source>
        <dbReference type="EMBL" id="WUR15663.1"/>
    </source>
</evidence>
<protein>
    <recommendedName>
        <fullName evidence="3">Phage protein</fullName>
    </recommendedName>
</protein>
<name>A0ABZ1UU57_9BURK</name>
<dbReference type="Proteomes" id="UP000321323">
    <property type="component" value="Chromosome"/>
</dbReference>
<evidence type="ECO:0008006" key="3">
    <source>
        <dbReference type="Google" id="ProtNLM"/>
    </source>
</evidence>
<accession>A0ABZ1UU57</accession>
<proteinExistence type="predicted"/>
<keyword evidence="2" id="KW-1185">Reference proteome</keyword>